<dbReference type="Pfam" id="PF02274">
    <property type="entry name" value="ADI"/>
    <property type="match status" value="1"/>
</dbReference>
<evidence type="ECO:0000313" key="4">
    <source>
        <dbReference type="Proteomes" id="UP001569963"/>
    </source>
</evidence>
<dbReference type="RefSeq" id="WP_371946806.1">
    <property type="nucleotide sequence ID" value="NZ_JAXCEI010000001.1"/>
</dbReference>
<dbReference type="EC" id="3.5.3.6" evidence="3"/>
<comment type="similarity">
    <text evidence="1">Belongs to the arginine deiminase family.</text>
</comment>
<proteinExistence type="inferred from homology"/>
<dbReference type="NCBIfam" id="NF002381">
    <property type="entry name" value="PRK01388.1"/>
    <property type="match status" value="1"/>
</dbReference>
<dbReference type="Proteomes" id="UP001569963">
    <property type="component" value="Unassembled WGS sequence"/>
</dbReference>
<dbReference type="PIRSF" id="PIRSF006356">
    <property type="entry name" value="Arg_deiminase"/>
    <property type="match status" value="1"/>
</dbReference>
<reference evidence="3 4" key="1">
    <citation type="submission" date="2023-11" db="EMBL/GenBank/DDBJ databases">
        <title>Actinomadura monticuli sp. nov., isolated from volcanic ash.</title>
        <authorList>
            <person name="Lee S.D."/>
            <person name="Yang H."/>
            <person name="Kim I.S."/>
        </authorList>
    </citation>
    <scope>NUCLEOTIDE SEQUENCE [LARGE SCALE GENOMIC DNA]</scope>
    <source>
        <strain evidence="3 4">DLS-62</strain>
    </source>
</reference>
<gene>
    <name evidence="3" type="ORF">SM611_00790</name>
</gene>
<comment type="caution">
    <text evidence="3">The sequence shown here is derived from an EMBL/GenBank/DDBJ whole genome shotgun (WGS) entry which is preliminary data.</text>
</comment>
<protein>
    <submittedName>
        <fullName evidence="3">Arginine deiminase</fullName>
        <ecNumber evidence="3">3.5.3.6</ecNumber>
    </submittedName>
</protein>
<keyword evidence="2 3" id="KW-0378">Hydrolase</keyword>
<dbReference type="InterPro" id="IPR003876">
    <property type="entry name" value="Arg_deiminase"/>
</dbReference>
<dbReference type="SUPFAM" id="SSF55909">
    <property type="entry name" value="Pentein"/>
    <property type="match status" value="1"/>
</dbReference>
<keyword evidence="4" id="KW-1185">Reference proteome</keyword>
<dbReference type="Gene3D" id="3.75.10.10">
    <property type="entry name" value="L-arginine/glycine Amidinotransferase, Chain A"/>
    <property type="match status" value="1"/>
</dbReference>
<dbReference type="PANTHER" id="PTHR47271:SF2">
    <property type="entry name" value="ARGININE DEIMINASE"/>
    <property type="match status" value="1"/>
</dbReference>
<dbReference type="GO" id="GO:0016990">
    <property type="term" value="F:arginine deiminase activity"/>
    <property type="evidence" value="ECO:0007669"/>
    <property type="project" value="UniProtKB-EC"/>
</dbReference>
<dbReference type="EMBL" id="JAXCEI010000001">
    <property type="protein sequence ID" value="MFA1537457.1"/>
    <property type="molecule type" value="Genomic_DNA"/>
</dbReference>
<dbReference type="PANTHER" id="PTHR47271">
    <property type="entry name" value="ARGININE DEIMINASE"/>
    <property type="match status" value="1"/>
</dbReference>
<name>A0ABV4Q2S4_9ACTN</name>
<organism evidence="3 4">
    <name type="scientific">Actinomadura monticuli</name>
    <dbReference type="NCBI Taxonomy" id="3097367"/>
    <lineage>
        <taxon>Bacteria</taxon>
        <taxon>Bacillati</taxon>
        <taxon>Actinomycetota</taxon>
        <taxon>Actinomycetes</taxon>
        <taxon>Streptosporangiales</taxon>
        <taxon>Thermomonosporaceae</taxon>
        <taxon>Actinomadura</taxon>
    </lineage>
</organism>
<evidence type="ECO:0000313" key="3">
    <source>
        <dbReference type="EMBL" id="MFA1537457.1"/>
    </source>
</evidence>
<evidence type="ECO:0000256" key="1">
    <source>
        <dbReference type="ARBA" id="ARBA00010206"/>
    </source>
</evidence>
<dbReference type="PRINTS" id="PR01466">
    <property type="entry name" value="ARGDEIMINASE"/>
</dbReference>
<evidence type="ECO:0000256" key="2">
    <source>
        <dbReference type="ARBA" id="ARBA00022801"/>
    </source>
</evidence>
<accession>A0ABV4Q2S4</accession>
<sequence>MPFHVDSEAGRLREVLLHRPELSLKRLTPSNAAGLLFDDVLWVRRAVEEHKEFEDVLRAEGVRTHLLIDLLGETVGIPEARKHILDAVVDPHWFGPLATDAIRNCFDAMDVQELSSFLIGGITKREMLERMPEPASIAFHSVGMDGFILPPLPNHLFTRDTSCWIYDGVSINTMRKKARMRETVNMEAVYRWHPLFAAGYGRPEEGGFHVWNTGTAMAPATLEGGDVLVIGNGAVLVGMSERTQPQAVEMLAQSLFASGSCTRIVALRMPQKRAFMHLDTVMTMVDHGVFTAYEGLGTLPSHTVEPGDTEKELKITDHPPEDMYRAIAAALGLDSVKVITPSQDVFSAEREQWDDGANVLAVAPGVVVAYERNATSNNQLSRNGIQVITIRGSELGRGRGGPRCMTCPLVRDA</sequence>
<dbReference type="Gene3D" id="1.10.3930.10">
    <property type="entry name" value="Arginine deiminase"/>
    <property type="match status" value="1"/>
</dbReference>